<dbReference type="STRING" id="29539.SAMN02745716_2046"/>
<dbReference type="OrthoDB" id="9762614at2"/>
<protein>
    <recommendedName>
        <fullName evidence="1">Spermatogenesis-associated protein 20-like TRX domain-containing protein</fullName>
    </recommendedName>
</protein>
<dbReference type="CDD" id="cd02955">
    <property type="entry name" value="SSP411"/>
    <property type="match status" value="1"/>
</dbReference>
<feature type="domain" description="Spermatogenesis-associated protein 20-like TRX" evidence="1">
    <location>
        <begin position="3"/>
        <end position="163"/>
    </location>
</feature>
<sequence length="652" mass="73094">MPNALAQETSPYLRQHADNPVDWLPWGEAAIERARREDKPLLVSIGYAACHWCHVMERESFNDPQIAALMNENFVCVKVDREERPDVDAFCMEACQAMTGHGGWPLNVFMTPELVPFFAGTYFPPQPRDGMPSWRQVLEAVAATWRERRQEIRSAQSRIAEQLAGAARLAAAPELPPATLLDEAIERLRVRFDRRHGGFGGAPKFPPSCVLAFLLARGERVMSELTLERMALGGLYDQVGGGFHRYAVDAQWAVPHFEKMLYDNALLARVYLRAWQTLREPLFREVACETLDWALREMRGPEGGFYSSLDADSEGEEGRFYTWTLAEFEAALGDHAAEAARWFGVTSQGNFEGGRNVLSAATRERPPAFGEWRARLRAVRERRPRPATDDKRICSWNALMVSALAESGAVLERDDYLEAARAAVQFLLGPMRPQGRLKRTWKDGDARIDAFLPDYAHLLEALLALYEATFEPRWYRAAHQLADELARRFHDPQRGGFFETAVDTPSELPVRRKEIEDHPLPSGNAAAATALLRLHALSGEDRWRELADSTLRLLGPLAGRHPEAFGQLLLALDFRHGRVREVALVADDGTLARVVRARYRPHVVLAGGDPDDVPLLAGREAREGRPTAYVCEGFICREPTTDPEALASTLDA</sequence>
<dbReference type="AlphaFoldDB" id="A0A1H6G1F8"/>
<dbReference type="SUPFAM" id="SSF48208">
    <property type="entry name" value="Six-hairpin glycosidases"/>
    <property type="match status" value="1"/>
</dbReference>
<dbReference type="InterPro" id="IPR004879">
    <property type="entry name" value="Ssp411-like_TRX"/>
</dbReference>
<dbReference type="EMBL" id="FNWJ01000002">
    <property type="protein sequence ID" value="SEH15735.1"/>
    <property type="molecule type" value="Genomic_DNA"/>
</dbReference>
<evidence type="ECO:0000259" key="1">
    <source>
        <dbReference type="Pfam" id="PF03190"/>
    </source>
</evidence>
<dbReference type="InterPro" id="IPR012341">
    <property type="entry name" value="6hp_glycosidase-like_sf"/>
</dbReference>
<dbReference type="PIRSF" id="PIRSF006402">
    <property type="entry name" value="UCP006402_thioredoxin"/>
    <property type="match status" value="1"/>
</dbReference>
<dbReference type="InterPro" id="IPR024705">
    <property type="entry name" value="Ssp411"/>
</dbReference>
<dbReference type="PANTHER" id="PTHR42899:SF1">
    <property type="entry name" value="SPERMATOGENESIS-ASSOCIATED PROTEIN 20"/>
    <property type="match status" value="1"/>
</dbReference>
<dbReference type="GO" id="GO:0005975">
    <property type="term" value="P:carbohydrate metabolic process"/>
    <property type="evidence" value="ECO:0007669"/>
    <property type="project" value="InterPro"/>
</dbReference>
<dbReference type="Proteomes" id="UP000222056">
    <property type="component" value="Unassembled WGS sequence"/>
</dbReference>
<dbReference type="InterPro" id="IPR036249">
    <property type="entry name" value="Thioredoxin-like_sf"/>
</dbReference>
<accession>A0A1H6G1F8</accession>
<name>A0A1H6G1F8_THEAL</name>
<organism evidence="2 3">
    <name type="scientific">Thermoleophilum album</name>
    <dbReference type="NCBI Taxonomy" id="29539"/>
    <lineage>
        <taxon>Bacteria</taxon>
        <taxon>Bacillati</taxon>
        <taxon>Actinomycetota</taxon>
        <taxon>Thermoleophilia</taxon>
        <taxon>Thermoleophilales</taxon>
        <taxon>Thermoleophilaceae</taxon>
        <taxon>Thermoleophilum</taxon>
    </lineage>
</organism>
<gene>
    <name evidence="2" type="ORF">SAMN02745716_2046</name>
</gene>
<dbReference type="Gene3D" id="1.50.10.10">
    <property type="match status" value="1"/>
</dbReference>
<dbReference type="RefSeq" id="WP_093118723.1">
    <property type="nucleotide sequence ID" value="NZ_FNWJ01000002.1"/>
</dbReference>
<dbReference type="InterPro" id="IPR008928">
    <property type="entry name" value="6-hairpin_glycosidase_sf"/>
</dbReference>
<dbReference type="Gene3D" id="3.40.30.10">
    <property type="entry name" value="Glutaredoxin"/>
    <property type="match status" value="1"/>
</dbReference>
<dbReference type="Pfam" id="PF03190">
    <property type="entry name" value="Thioredox_DsbH"/>
    <property type="match status" value="1"/>
</dbReference>
<dbReference type="PANTHER" id="PTHR42899">
    <property type="entry name" value="SPERMATOGENESIS-ASSOCIATED PROTEIN 20"/>
    <property type="match status" value="1"/>
</dbReference>
<reference evidence="3" key="1">
    <citation type="submission" date="2016-10" db="EMBL/GenBank/DDBJ databases">
        <authorList>
            <person name="Varghese N."/>
            <person name="Submissions S."/>
        </authorList>
    </citation>
    <scope>NUCLEOTIDE SEQUENCE [LARGE SCALE GENOMIC DNA]</scope>
    <source>
        <strain evidence="3">ATCC 35263</strain>
    </source>
</reference>
<proteinExistence type="predicted"/>
<evidence type="ECO:0000313" key="3">
    <source>
        <dbReference type="Proteomes" id="UP000222056"/>
    </source>
</evidence>
<dbReference type="SUPFAM" id="SSF52833">
    <property type="entry name" value="Thioredoxin-like"/>
    <property type="match status" value="1"/>
</dbReference>
<evidence type="ECO:0000313" key="2">
    <source>
        <dbReference type="EMBL" id="SEH15735.1"/>
    </source>
</evidence>
<keyword evidence="3" id="KW-1185">Reference proteome</keyword>